<proteinExistence type="predicted"/>
<protein>
    <submittedName>
        <fullName evidence="1">Uncharacterized protein</fullName>
    </submittedName>
</protein>
<reference evidence="1 2" key="1">
    <citation type="submission" date="2015-01" db="EMBL/GenBank/DDBJ databases">
        <title>Evolution of Trichinella species and genotypes.</title>
        <authorList>
            <person name="Korhonen P.K."/>
            <person name="Edoardo P."/>
            <person name="Giuseppe L.R."/>
            <person name="Gasser R.B."/>
        </authorList>
    </citation>
    <scope>NUCLEOTIDE SEQUENCE [LARGE SCALE GENOMIC DNA]</scope>
    <source>
        <strain evidence="1">ISS141</strain>
    </source>
</reference>
<evidence type="ECO:0000313" key="1">
    <source>
        <dbReference type="EMBL" id="KRX88984.1"/>
    </source>
</evidence>
<dbReference type="Proteomes" id="UP000054815">
    <property type="component" value="Unassembled WGS sequence"/>
</dbReference>
<evidence type="ECO:0000313" key="2">
    <source>
        <dbReference type="Proteomes" id="UP000054815"/>
    </source>
</evidence>
<dbReference type="EMBL" id="JYDU01000213">
    <property type="protein sequence ID" value="KRX88984.1"/>
    <property type="molecule type" value="Genomic_DNA"/>
</dbReference>
<comment type="caution">
    <text evidence="1">The sequence shown here is derived from an EMBL/GenBank/DDBJ whole genome shotgun (WGS) entry which is preliminary data.</text>
</comment>
<sequence length="83" mass="9625">MLRHRYGDHYLHNEPLAISFRGLELSEDLLLIGRFILIPAHRRFYVPPGKSGSSIVVPAYSGRSPESRLSELFQNHRLFVDYD</sequence>
<accession>A0A0V0XM26</accession>
<organism evidence="1 2">
    <name type="scientific">Trichinella pseudospiralis</name>
    <name type="common">Parasitic roundworm</name>
    <dbReference type="NCBI Taxonomy" id="6337"/>
    <lineage>
        <taxon>Eukaryota</taxon>
        <taxon>Metazoa</taxon>
        <taxon>Ecdysozoa</taxon>
        <taxon>Nematoda</taxon>
        <taxon>Enoplea</taxon>
        <taxon>Dorylaimia</taxon>
        <taxon>Trichinellida</taxon>
        <taxon>Trichinellidae</taxon>
        <taxon>Trichinella</taxon>
    </lineage>
</organism>
<dbReference type="AlphaFoldDB" id="A0A0V0XM26"/>
<gene>
    <name evidence="1" type="ORF">T4E_3890</name>
</gene>
<name>A0A0V0XM26_TRIPS</name>